<evidence type="ECO:0000313" key="2">
    <source>
        <dbReference type="Proteomes" id="UP001054837"/>
    </source>
</evidence>
<gene>
    <name evidence="1" type="ORF">CDAR_618521</name>
</gene>
<keyword evidence="2" id="KW-1185">Reference proteome</keyword>
<protein>
    <submittedName>
        <fullName evidence="1">Uncharacterized protein</fullName>
    </submittedName>
</protein>
<proteinExistence type="predicted"/>
<name>A0AAV4SV97_9ARAC</name>
<dbReference type="AlphaFoldDB" id="A0AAV4SV97"/>
<accession>A0AAV4SV97</accession>
<organism evidence="1 2">
    <name type="scientific">Caerostris darwini</name>
    <dbReference type="NCBI Taxonomy" id="1538125"/>
    <lineage>
        <taxon>Eukaryota</taxon>
        <taxon>Metazoa</taxon>
        <taxon>Ecdysozoa</taxon>
        <taxon>Arthropoda</taxon>
        <taxon>Chelicerata</taxon>
        <taxon>Arachnida</taxon>
        <taxon>Araneae</taxon>
        <taxon>Araneomorphae</taxon>
        <taxon>Entelegynae</taxon>
        <taxon>Araneoidea</taxon>
        <taxon>Araneidae</taxon>
        <taxon>Caerostris</taxon>
    </lineage>
</organism>
<comment type="caution">
    <text evidence="1">The sequence shown here is derived from an EMBL/GenBank/DDBJ whole genome shotgun (WGS) entry which is preliminary data.</text>
</comment>
<reference evidence="1 2" key="1">
    <citation type="submission" date="2021-06" db="EMBL/GenBank/DDBJ databases">
        <title>Caerostris darwini draft genome.</title>
        <authorList>
            <person name="Kono N."/>
            <person name="Arakawa K."/>
        </authorList>
    </citation>
    <scope>NUCLEOTIDE SEQUENCE [LARGE SCALE GENOMIC DNA]</scope>
</reference>
<evidence type="ECO:0000313" key="1">
    <source>
        <dbReference type="EMBL" id="GIY36924.1"/>
    </source>
</evidence>
<dbReference type="Proteomes" id="UP001054837">
    <property type="component" value="Unassembled WGS sequence"/>
</dbReference>
<dbReference type="EMBL" id="BPLQ01008381">
    <property type="protein sequence ID" value="GIY36924.1"/>
    <property type="molecule type" value="Genomic_DNA"/>
</dbReference>
<sequence>MFLDFRIPFTERLGDPMKVEGLAVINGTFEYHGREFSFQPSLECSHRRRTIRLSSPLRPRLAGTAPLQKHFLARNLMSFFDTLCHYTLERTQQMFVHGQHLGVSHPPSSNSIEVYPILHIYRAQTLICSYLCSSSFIGFKSSYSNS</sequence>